<proteinExistence type="predicted"/>
<dbReference type="AlphaFoldDB" id="A0A1I8JB75"/>
<evidence type="ECO:0000313" key="2">
    <source>
        <dbReference type="WBParaSite" id="maker-uti_cns_0046565-snap-gene-0.31-mRNA-1"/>
    </source>
</evidence>
<accession>A0A1I8JB75</accession>
<keyword evidence="1" id="KW-1185">Reference proteome</keyword>
<evidence type="ECO:0000313" key="1">
    <source>
        <dbReference type="Proteomes" id="UP000095280"/>
    </source>
</evidence>
<name>A0A1I8JB75_9PLAT</name>
<reference evidence="2" key="1">
    <citation type="submission" date="2016-11" db="UniProtKB">
        <authorList>
            <consortium name="WormBaseParasite"/>
        </authorList>
    </citation>
    <scope>IDENTIFICATION</scope>
</reference>
<sequence length="145" mass="15437">VIDLLSWEAGRKCQDEGIGISFGSIGFGDNQLSNFSAMKEAAVQAATKAAGQMAGQLTQDRVAALAQRLVTRLNEHVRSSGLDPFKGPDDRTVEFAVPLFCGFCPSCCGLTASAKLRDCQATGLASLASVEDDTEASFTRIYMYC</sequence>
<dbReference type="WBParaSite" id="maker-uti_cns_0046565-snap-gene-0.31-mRNA-1">
    <property type="protein sequence ID" value="maker-uti_cns_0046565-snap-gene-0.31-mRNA-1"/>
    <property type="gene ID" value="maker-uti_cns_0046565-snap-gene-0.31"/>
</dbReference>
<dbReference type="Proteomes" id="UP000095280">
    <property type="component" value="Unplaced"/>
</dbReference>
<organism evidence="1 2">
    <name type="scientific">Macrostomum lignano</name>
    <dbReference type="NCBI Taxonomy" id="282301"/>
    <lineage>
        <taxon>Eukaryota</taxon>
        <taxon>Metazoa</taxon>
        <taxon>Spiralia</taxon>
        <taxon>Lophotrochozoa</taxon>
        <taxon>Platyhelminthes</taxon>
        <taxon>Rhabditophora</taxon>
        <taxon>Macrostomorpha</taxon>
        <taxon>Macrostomida</taxon>
        <taxon>Macrostomidae</taxon>
        <taxon>Macrostomum</taxon>
    </lineage>
</organism>
<protein>
    <submittedName>
        <fullName evidence="2">Copine domain-containing protein</fullName>
    </submittedName>
</protein>